<keyword evidence="4 7" id="KW-1133">Transmembrane helix</keyword>
<comment type="subcellular location">
    <subcellularLocation>
        <location evidence="1">Cell membrane</location>
        <topology evidence="1">Multi-pass membrane protein</topology>
    </subcellularLocation>
</comment>
<keyword evidence="5 7" id="KW-0472">Membrane</keyword>
<dbReference type="InterPro" id="IPR025857">
    <property type="entry name" value="MacB_PCD"/>
</dbReference>
<dbReference type="PANTHER" id="PTHR30572">
    <property type="entry name" value="MEMBRANE COMPONENT OF TRANSPORTER-RELATED"/>
    <property type="match status" value="1"/>
</dbReference>
<feature type="transmembrane region" description="Helical" evidence="7">
    <location>
        <begin position="325"/>
        <end position="351"/>
    </location>
</feature>
<proteinExistence type="inferred from homology"/>
<reference evidence="10 11" key="1">
    <citation type="submission" date="2018-09" db="EMBL/GenBank/DDBJ databases">
        <authorList>
            <person name="Postec A."/>
        </authorList>
    </citation>
    <scope>NUCLEOTIDE SEQUENCE [LARGE SCALE GENOMIC DNA]</scope>
    <source>
        <strain evidence="10">70B-A</strain>
    </source>
</reference>
<evidence type="ECO:0000259" key="8">
    <source>
        <dbReference type="Pfam" id="PF02687"/>
    </source>
</evidence>
<dbReference type="Proteomes" id="UP000279029">
    <property type="component" value="Chromosome"/>
</dbReference>
<comment type="similarity">
    <text evidence="6">Belongs to the ABC-4 integral membrane protein family.</text>
</comment>
<evidence type="ECO:0000256" key="6">
    <source>
        <dbReference type="ARBA" id="ARBA00038076"/>
    </source>
</evidence>
<feature type="transmembrane region" description="Helical" evidence="7">
    <location>
        <begin position="372"/>
        <end position="394"/>
    </location>
</feature>
<dbReference type="Pfam" id="PF12704">
    <property type="entry name" value="MacB_PCD"/>
    <property type="match status" value="1"/>
</dbReference>
<evidence type="ECO:0000256" key="5">
    <source>
        <dbReference type="ARBA" id="ARBA00023136"/>
    </source>
</evidence>
<evidence type="ECO:0000313" key="11">
    <source>
        <dbReference type="Proteomes" id="UP000279029"/>
    </source>
</evidence>
<dbReference type="InterPro" id="IPR050250">
    <property type="entry name" value="Macrolide_Exporter_MacB"/>
</dbReference>
<dbReference type="AlphaFoldDB" id="A0A3P7P065"/>
<dbReference type="OrthoDB" id="9770099at2"/>
<dbReference type="EMBL" id="LR130778">
    <property type="protein sequence ID" value="VDN48804.1"/>
    <property type="molecule type" value="Genomic_DNA"/>
</dbReference>
<name>A0A3P7P065_9FIRM</name>
<protein>
    <submittedName>
        <fullName evidence="10">ABC transporter permease</fullName>
    </submittedName>
</protein>
<feature type="transmembrane region" description="Helical" evidence="7">
    <location>
        <begin position="21"/>
        <end position="45"/>
    </location>
</feature>
<feature type="domain" description="ABC3 transporter permease C-terminal" evidence="8">
    <location>
        <begin position="330"/>
        <end position="455"/>
    </location>
</feature>
<evidence type="ECO:0000259" key="9">
    <source>
        <dbReference type="Pfam" id="PF12704"/>
    </source>
</evidence>
<evidence type="ECO:0000256" key="1">
    <source>
        <dbReference type="ARBA" id="ARBA00004651"/>
    </source>
</evidence>
<keyword evidence="2" id="KW-1003">Cell membrane</keyword>
<evidence type="ECO:0000313" key="10">
    <source>
        <dbReference type="EMBL" id="VDN48804.1"/>
    </source>
</evidence>
<dbReference type="InterPro" id="IPR003838">
    <property type="entry name" value="ABC3_permease_C"/>
</dbReference>
<gene>
    <name evidence="10" type="ORF">PATL70BA_2895</name>
</gene>
<keyword evidence="3 7" id="KW-0812">Transmembrane</keyword>
<evidence type="ECO:0000256" key="7">
    <source>
        <dbReference type="SAM" id="Phobius"/>
    </source>
</evidence>
<feature type="domain" description="MacB-like periplasmic core" evidence="9">
    <location>
        <begin position="21"/>
        <end position="153"/>
    </location>
</feature>
<dbReference type="RefSeq" id="WP_125137882.1">
    <property type="nucleotide sequence ID" value="NZ_LR130778.1"/>
</dbReference>
<dbReference type="KEGG" id="cbar:PATL70BA_2895"/>
<dbReference type="GO" id="GO:0005886">
    <property type="term" value="C:plasma membrane"/>
    <property type="evidence" value="ECO:0007669"/>
    <property type="project" value="UniProtKB-SubCell"/>
</dbReference>
<feature type="transmembrane region" description="Helical" evidence="7">
    <location>
        <begin position="426"/>
        <end position="446"/>
    </location>
</feature>
<organism evidence="10 11">
    <name type="scientific">Petrocella atlantisensis</name>
    <dbReference type="NCBI Taxonomy" id="2173034"/>
    <lineage>
        <taxon>Bacteria</taxon>
        <taxon>Bacillati</taxon>
        <taxon>Bacillota</taxon>
        <taxon>Clostridia</taxon>
        <taxon>Lachnospirales</taxon>
        <taxon>Vallitaleaceae</taxon>
        <taxon>Petrocella</taxon>
    </lineage>
</organism>
<evidence type="ECO:0000256" key="3">
    <source>
        <dbReference type="ARBA" id="ARBA00022692"/>
    </source>
</evidence>
<dbReference type="GO" id="GO:0022857">
    <property type="term" value="F:transmembrane transporter activity"/>
    <property type="evidence" value="ECO:0007669"/>
    <property type="project" value="TreeGrafter"/>
</dbReference>
<evidence type="ECO:0000256" key="2">
    <source>
        <dbReference type="ARBA" id="ARBA00022475"/>
    </source>
</evidence>
<accession>A0A3P7P065</accession>
<keyword evidence="11" id="KW-1185">Reference proteome</keyword>
<dbReference type="PANTHER" id="PTHR30572:SF4">
    <property type="entry name" value="ABC TRANSPORTER PERMEASE YTRF"/>
    <property type="match status" value="1"/>
</dbReference>
<sequence>MRIKDLIMVSMRNLWRRKLRTSLTILGVVIGTTSIVLMISLGIAMNQNFIKEIERMGSLTTINVYPSYRYDPMMKNKPSSGSSDEGMITDMTIASFENIAGVAIASPVLELSLKMTADKYVSWIQLRGIKPALLEIQKIKITEGRLLEEQDKLAFLFGSEVAYSFYDPRNSGDGMWYSEESNEERMPPPVDLMTARLKASYDMNFGEKTPPGGTGTKPVRPYNITAIGIIEGQGEHAYSVYTTLDQAKAIKKEQDRYNTSVPGTETTHAGSKKKTEETYNNAIVQVEDIDQVETVIETIKGMGFEAYSLIEYLNSMQNTSNAIQMVLGGIGAISLLVAAIGITNTMIMSIYERTKEIGVMKVIGAKMKDIKKMFLIEASMIGFIGGATGLIISFGGSKILNFVGKNISLFGMGGGGVDAQLSVIPLWLYLLAIVFTTLVGLISGYLPAVRAMKLSVLSALRTE</sequence>
<evidence type="ECO:0000256" key="4">
    <source>
        <dbReference type="ARBA" id="ARBA00022989"/>
    </source>
</evidence>
<dbReference type="Pfam" id="PF02687">
    <property type="entry name" value="FtsX"/>
    <property type="match status" value="1"/>
</dbReference>